<proteinExistence type="predicted"/>
<dbReference type="EMBL" id="MPUH01000783">
    <property type="protein sequence ID" value="OMJ73969.1"/>
    <property type="molecule type" value="Genomic_DNA"/>
</dbReference>
<reference evidence="2 3" key="1">
    <citation type="submission" date="2016-11" db="EMBL/GenBank/DDBJ databases">
        <title>The macronuclear genome of Stentor coeruleus: a giant cell with tiny introns.</title>
        <authorList>
            <person name="Slabodnick M."/>
            <person name="Ruby J.G."/>
            <person name="Reiff S.B."/>
            <person name="Swart E.C."/>
            <person name="Gosai S."/>
            <person name="Prabakaran S."/>
            <person name="Witkowska E."/>
            <person name="Larue G.E."/>
            <person name="Fisher S."/>
            <person name="Freeman R.M."/>
            <person name="Gunawardena J."/>
            <person name="Chu W."/>
            <person name="Stover N.A."/>
            <person name="Gregory B.D."/>
            <person name="Nowacki M."/>
            <person name="Derisi J."/>
            <person name="Roy S.W."/>
            <person name="Marshall W.F."/>
            <person name="Sood P."/>
        </authorList>
    </citation>
    <scope>NUCLEOTIDE SEQUENCE [LARGE SCALE GENOMIC DNA]</scope>
    <source>
        <strain evidence="2">WM001</strain>
    </source>
</reference>
<accession>A0A1R2BB22</accession>
<gene>
    <name evidence="2" type="ORF">SteCoe_27213</name>
</gene>
<feature type="domain" description="LITAF" evidence="1">
    <location>
        <begin position="150"/>
        <end position="212"/>
    </location>
</feature>
<evidence type="ECO:0000313" key="3">
    <source>
        <dbReference type="Proteomes" id="UP000187209"/>
    </source>
</evidence>
<dbReference type="AlphaFoldDB" id="A0A1R2BB22"/>
<dbReference type="Pfam" id="PF10601">
    <property type="entry name" value="zf-LITAF-like"/>
    <property type="match status" value="1"/>
</dbReference>
<protein>
    <recommendedName>
        <fullName evidence="1">LITAF domain-containing protein</fullName>
    </recommendedName>
</protein>
<evidence type="ECO:0000259" key="1">
    <source>
        <dbReference type="Pfam" id="PF10601"/>
    </source>
</evidence>
<sequence length="219" mass="24729">MLELTGSPLKNISNTLSPSQHRTLSAYIFGGSTQKSSKTRYAEKRYSKPTQAFDKIDLIENSEEPKTGKLLTFDEAAKLTSKTKHRRKSSIDEISSIQEKKIGPYKTLIKHSRNVSDADSVIYKQTEEDVKRYSKVTVSLKNSLPTLEGTPCTIYCRYCQRQVHSQVDIYSSSVSKKLLNVFSTLISCCQVPTWLNDMKVHRCPQCSLVLARVGIINTQ</sequence>
<dbReference type="OrthoDB" id="324521at2759"/>
<name>A0A1R2BB22_9CILI</name>
<organism evidence="2 3">
    <name type="scientific">Stentor coeruleus</name>
    <dbReference type="NCBI Taxonomy" id="5963"/>
    <lineage>
        <taxon>Eukaryota</taxon>
        <taxon>Sar</taxon>
        <taxon>Alveolata</taxon>
        <taxon>Ciliophora</taxon>
        <taxon>Postciliodesmatophora</taxon>
        <taxon>Heterotrichea</taxon>
        <taxon>Heterotrichida</taxon>
        <taxon>Stentoridae</taxon>
        <taxon>Stentor</taxon>
    </lineage>
</organism>
<dbReference type="Proteomes" id="UP000187209">
    <property type="component" value="Unassembled WGS sequence"/>
</dbReference>
<dbReference type="InterPro" id="IPR006629">
    <property type="entry name" value="LITAF"/>
</dbReference>
<keyword evidence="3" id="KW-1185">Reference proteome</keyword>
<evidence type="ECO:0000313" key="2">
    <source>
        <dbReference type="EMBL" id="OMJ73969.1"/>
    </source>
</evidence>
<comment type="caution">
    <text evidence="2">The sequence shown here is derived from an EMBL/GenBank/DDBJ whole genome shotgun (WGS) entry which is preliminary data.</text>
</comment>